<name>A0A7W9U1K4_9BURK</name>
<dbReference type="RefSeq" id="WP_221303808.1">
    <property type="nucleotide sequence ID" value="NZ_JACHBW010000016.1"/>
</dbReference>
<evidence type="ECO:0000313" key="2">
    <source>
        <dbReference type="Proteomes" id="UP000571554"/>
    </source>
</evidence>
<dbReference type="Proteomes" id="UP000571554">
    <property type="component" value="Unassembled WGS sequence"/>
</dbReference>
<gene>
    <name evidence="1" type="ORF">F4827_005085</name>
</gene>
<protein>
    <submittedName>
        <fullName evidence="1">Uncharacterized protein</fullName>
    </submittedName>
</protein>
<organism evidence="1 2">
    <name type="scientific">Paraburkholderia bannensis</name>
    <dbReference type="NCBI Taxonomy" id="765414"/>
    <lineage>
        <taxon>Bacteria</taxon>
        <taxon>Pseudomonadati</taxon>
        <taxon>Pseudomonadota</taxon>
        <taxon>Betaproteobacteria</taxon>
        <taxon>Burkholderiales</taxon>
        <taxon>Burkholderiaceae</taxon>
        <taxon>Paraburkholderia</taxon>
    </lineage>
</organism>
<evidence type="ECO:0000313" key="1">
    <source>
        <dbReference type="EMBL" id="MBB6105219.1"/>
    </source>
</evidence>
<keyword evidence="2" id="KW-1185">Reference proteome</keyword>
<proteinExistence type="predicted"/>
<comment type="caution">
    <text evidence="1">The sequence shown here is derived from an EMBL/GenBank/DDBJ whole genome shotgun (WGS) entry which is preliminary data.</text>
</comment>
<dbReference type="AlphaFoldDB" id="A0A7W9U1K4"/>
<sequence>MVTLDAFSNATMVMMYSFLSADARAAGKAAMYTQQIQVTGLPPDGVGAFAYAEQQLIVAPSNDDTTALNPARSVFVGGEIVV</sequence>
<accession>A0A7W9U1K4</accession>
<dbReference type="EMBL" id="JACHBW010000016">
    <property type="protein sequence ID" value="MBB6105219.1"/>
    <property type="molecule type" value="Genomic_DNA"/>
</dbReference>
<reference evidence="1 2" key="1">
    <citation type="submission" date="2020-08" db="EMBL/GenBank/DDBJ databases">
        <title>Above-ground endophytic microbial communities from plants in different locations in the United States.</title>
        <authorList>
            <person name="Frank C."/>
        </authorList>
    </citation>
    <scope>NUCLEOTIDE SEQUENCE [LARGE SCALE GENOMIC DNA]</scope>
    <source>
        <strain evidence="1 2">WP4_2_2</strain>
    </source>
</reference>